<feature type="compositionally biased region" description="Basic and acidic residues" evidence="1">
    <location>
        <begin position="62"/>
        <end position="78"/>
    </location>
</feature>
<proteinExistence type="predicted"/>
<organism evidence="2 3">
    <name type="scientific">Apiospora kogelbergensis</name>
    <dbReference type="NCBI Taxonomy" id="1337665"/>
    <lineage>
        <taxon>Eukaryota</taxon>
        <taxon>Fungi</taxon>
        <taxon>Dikarya</taxon>
        <taxon>Ascomycota</taxon>
        <taxon>Pezizomycotina</taxon>
        <taxon>Sordariomycetes</taxon>
        <taxon>Xylariomycetidae</taxon>
        <taxon>Amphisphaeriales</taxon>
        <taxon>Apiosporaceae</taxon>
        <taxon>Apiospora</taxon>
    </lineage>
</organism>
<accession>A0AAW0QWT3</accession>
<keyword evidence="3" id="KW-1185">Reference proteome</keyword>
<protein>
    <submittedName>
        <fullName evidence="2">Uncharacterized protein</fullName>
    </submittedName>
</protein>
<dbReference type="EMBL" id="JAQQWP010000006">
    <property type="protein sequence ID" value="KAK8114842.1"/>
    <property type="molecule type" value="Genomic_DNA"/>
</dbReference>
<comment type="caution">
    <text evidence="2">The sequence shown here is derived from an EMBL/GenBank/DDBJ whole genome shotgun (WGS) entry which is preliminary data.</text>
</comment>
<feature type="compositionally biased region" description="Basic and acidic residues" evidence="1">
    <location>
        <begin position="91"/>
        <end position="109"/>
    </location>
</feature>
<evidence type="ECO:0000313" key="2">
    <source>
        <dbReference type="EMBL" id="KAK8114842.1"/>
    </source>
</evidence>
<dbReference type="AlphaFoldDB" id="A0AAW0QWT3"/>
<evidence type="ECO:0000313" key="3">
    <source>
        <dbReference type="Proteomes" id="UP001392437"/>
    </source>
</evidence>
<name>A0AAW0QWT3_9PEZI</name>
<reference evidence="2 3" key="1">
    <citation type="submission" date="2023-01" db="EMBL/GenBank/DDBJ databases">
        <title>Analysis of 21 Apiospora genomes using comparative genomics revels a genus with tremendous synthesis potential of carbohydrate active enzymes and secondary metabolites.</title>
        <authorList>
            <person name="Sorensen T."/>
        </authorList>
    </citation>
    <scope>NUCLEOTIDE SEQUENCE [LARGE SCALE GENOMIC DNA]</scope>
    <source>
        <strain evidence="2 3">CBS 117206</strain>
    </source>
</reference>
<sequence length="115" mass="12676">MAHLWPLGVESFTRDPSALQHAQEEQQPKGVLQRQTDVGSHVDGERGEEDGAAAELVGGVADQRREDARHDEVGRDGQVDPLDAHAQVGGQRRDGGEVDEAAQRREPAPRTRRRR</sequence>
<evidence type="ECO:0000256" key="1">
    <source>
        <dbReference type="SAM" id="MobiDB-lite"/>
    </source>
</evidence>
<dbReference type="Proteomes" id="UP001392437">
    <property type="component" value="Unassembled WGS sequence"/>
</dbReference>
<gene>
    <name evidence="2" type="ORF">PG999_006911</name>
</gene>
<feature type="region of interest" description="Disordered" evidence="1">
    <location>
        <begin position="1"/>
        <end position="115"/>
    </location>
</feature>